<protein>
    <submittedName>
        <fullName evidence="1">Uncharacterized protein</fullName>
    </submittedName>
</protein>
<accession>A0AC60QR93</accession>
<gene>
    <name evidence="1" type="ORF">HPB47_016300</name>
</gene>
<evidence type="ECO:0000313" key="2">
    <source>
        <dbReference type="Proteomes" id="UP000805193"/>
    </source>
</evidence>
<evidence type="ECO:0000313" key="1">
    <source>
        <dbReference type="EMBL" id="KAG0440402.1"/>
    </source>
</evidence>
<dbReference type="Proteomes" id="UP000805193">
    <property type="component" value="Unassembled WGS sequence"/>
</dbReference>
<dbReference type="EMBL" id="JABSTQ010005003">
    <property type="protein sequence ID" value="KAG0440402.1"/>
    <property type="molecule type" value="Genomic_DNA"/>
</dbReference>
<reference evidence="1 2" key="1">
    <citation type="journal article" date="2020" name="Cell">
        <title>Large-Scale Comparative Analyses of Tick Genomes Elucidate Their Genetic Diversity and Vector Capacities.</title>
        <authorList>
            <consortium name="Tick Genome and Microbiome Consortium (TIGMIC)"/>
            <person name="Jia N."/>
            <person name="Wang J."/>
            <person name="Shi W."/>
            <person name="Du L."/>
            <person name="Sun Y."/>
            <person name="Zhan W."/>
            <person name="Jiang J.F."/>
            <person name="Wang Q."/>
            <person name="Zhang B."/>
            <person name="Ji P."/>
            <person name="Bell-Sakyi L."/>
            <person name="Cui X.M."/>
            <person name="Yuan T.T."/>
            <person name="Jiang B.G."/>
            <person name="Yang W.F."/>
            <person name="Lam T.T."/>
            <person name="Chang Q.C."/>
            <person name="Ding S.J."/>
            <person name="Wang X.J."/>
            <person name="Zhu J.G."/>
            <person name="Ruan X.D."/>
            <person name="Zhao L."/>
            <person name="Wei J.T."/>
            <person name="Ye R.Z."/>
            <person name="Que T.C."/>
            <person name="Du C.H."/>
            <person name="Zhou Y.H."/>
            <person name="Cheng J.X."/>
            <person name="Dai P.F."/>
            <person name="Guo W.B."/>
            <person name="Han X.H."/>
            <person name="Huang E.J."/>
            <person name="Li L.F."/>
            <person name="Wei W."/>
            <person name="Gao Y.C."/>
            <person name="Liu J.Z."/>
            <person name="Shao H.Z."/>
            <person name="Wang X."/>
            <person name="Wang C.C."/>
            <person name="Yang T.C."/>
            <person name="Huo Q.B."/>
            <person name="Li W."/>
            <person name="Chen H.Y."/>
            <person name="Chen S.E."/>
            <person name="Zhou L.G."/>
            <person name="Ni X.B."/>
            <person name="Tian J.H."/>
            <person name="Sheng Y."/>
            <person name="Liu T."/>
            <person name="Pan Y.S."/>
            <person name="Xia L.Y."/>
            <person name="Li J."/>
            <person name="Zhao F."/>
            <person name="Cao W.C."/>
        </authorList>
    </citation>
    <scope>NUCLEOTIDE SEQUENCE [LARGE SCALE GENOMIC DNA]</scope>
    <source>
        <strain evidence="1">Iper-2018</strain>
    </source>
</reference>
<comment type="caution">
    <text evidence="1">The sequence shown here is derived from an EMBL/GenBank/DDBJ whole genome shotgun (WGS) entry which is preliminary data.</text>
</comment>
<organism evidence="1 2">
    <name type="scientific">Ixodes persulcatus</name>
    <name type="common">Taiga tick</name>
    <dbReference type="NCBI Taxonomy" id="34615"/>
    <lineage>
        <taxon>Eukaryota</taxon>
        <taxon>Metazoa</taxon>
        <taxon>Ecdysozoa</taxon>
        <taxon>Arthropoda</taxon>
        <taxon>Chelicerata</taxon>
        <taxon>Arachnida</taxon>
        <taxon>Acari</taxon>
        <taxon>Parasitiformes</taxon>
        <taxon>Ixodida</taxon>
        <taxon>Ixodoidea</taxon>
        <taxon>Ixodidae</taxon>
        <taxon>Ixodinae</taxon>
        <taxon>Ixodes</taxon>
    </lineage>
</organism>
<keyword evidence="2" id="KW-1185">Reference proteome</keyword>
<sequence length="956" mass="107156">MSPKLDLTEAAFPVSADRRGDVRQQETLECGLDIVTSHLGNVGFKTSPESYAVLSTKLEGDVGICSRMNRSLDGNKIEPAPFVKILGLHFDEDSSGGSDISLGEGVENESFLEQNTTGQVWTAEQQNLVQSLGGRSLRLAGDGRSDSPGYSALYGTYSLLETSLNRIIHLELVKSTEVKSSCQMELEGLTRALLHLEERGLTVEVIVTDRHVQVSAYMKRQHPLVQHRFDLWHDTRLREAGAKVVCCLTRGAPKGPNLPLDRLNHQDALFPGHGKATHSQTWVGLSHFLLRVVVSPMWLGSVGTLLTKHLAPKVQAPPAGLGVRGDATLQTPAFTGTETFKTLESVVLSSHLLRDIPKLSSDEQTFALEAFHGVLVHLASKSVGYCYEGLQARTYIAALHFNCNADRKTRIEEDGQDMCALKFSRGRKQWTVVPVKEDTKFAAEYLLLAEVAPVAELRETRLRGFRGCRSGLRQRRVAALAWTAKVDCTAYVKCKSSKEMQKLVVVDVCLQHTGHEVSEAVYRHYPQNRHLTAEEEQLVQEPVTELQVNPSLLRNFLQSKTWKPLTAKDIENVVARLKGNKKPDIEQLGEEIKELFRQDPTAAVTLGTNDSNEMELLLIQTSMMAEFYKKFPEVLLLDGIYRTNNLKMALFVFMVVDGNGSSQVVAYCFVSSEDRAHMDSMMQIFVGLQEADKDFKEIRAIRDNFSSDAVVQLCEFHVKKALKRAGTSSKDDADKDRLNSLLVKMIHAANEEAYDILKAELDQTASEGFKPYFEKNWPKMQDMWVRYRCDQHFNLGNNTTNRVECHNSKLKAVLKVSDKIHVALKSMLKLHSIKIVESEHLHALNASSSFFTYKSNTDLIQQCSSLLTPFATGKVVCEEQKANIMPEASVSDFNEDYAVTTQRGHYVVSYSLTSCTCRTFATMGVVCRHMILVSWQTRRDIDVEEQVQQLTMRWTV</sequence>
<name>A0AC60QR93_IXOPE</name>
<proteinExistence type="predicted"/>